<comment type="similarity">
    <text evidence="6">Belongs to the PINc/VapC protein family.</text>
</comment>
<evidence type="ECO:0000256" key="6">
    <source>
        <dbReference type="HAMAP-Rule" id="MF_00265"/>
    </source>
</evidence>
<keyword evidence="6" id="KW-0800">Toxin</keyword>
<keyword evidence="2 6" id="KW-0540">Nuclease</keyword>
<evidence type="ECO:0000256" key="3">
    <source>
        <dbReference type="ARBA" id="ARBA00022723"/>
    </source>
</evidence>
<dbReference type="RefSeq" id="WP_250198033.1">
    <property type="nucleotide sequence ID" value="NZ_CP097636.1"/>
</dbReference>
<comment type="cofactor">
    <cofactor evidence="6">
        <name>Mg(2+)</name>
        <dbReference type="ChEBI" id="CHEBI:18420"/>
    </cofactor>
</comment>
<dbReference type="InterPro" id="IPR022907">
    <property type="entry name" value="VapC_family"/>
</dbReference>
<reference evidence="8" key="1">
    <citation type="submission" date="2022-05" db="EMBL/GenBank/DDBJ databases">
        <title>An RpoN-dependent PEP-CTERM gene is involved in floc formation of an Aquincola tertiaricarbonis strain.</title>
        <authorList>
            <person name="Qiu D."/>
            <person name="Xia M."/>
        </authorList>
    </citation>
    <scope>NUCLEOTIDE SEQUENCE</scope>
    <source>
        <strain evidence="8">RN12</strain>
    </source>
</reference>
<keyword evidence="4 6" id="KW-0378">Hydrolase</keyword>
<dbReference type="PANTHER" id="PTHR35901:SF1">
    <property type="entry name" value="EXONUCLEASE VAPC9"/>
    <property type="match status" value="1"/>
</dbReference>
<dbReference type="InterPro" id="IPR044153">
    <property type="entry name" value="PIN_Pae0151-like"/>
</dbReference>
<comment type="function">
    <text evidence="6">Toxic component of a toxin-antitoxin (TA) system. An RNase.</text>
</comment>
<dbReference type="EC" id="3.1.-.-" evidence="6"/>
<protein>
    <recommendedName>
        <fullName evidence="6">Ribonuclease VapC</fullName>
        <shortName evidence="6">RNase VapC</shortName>
        <ecNumber evidence="6">3.1.-.-</ecNumber>
    </recommendedName>
    <alternativeName>
        <fullName evidence="6">Toxin VapC</fullName>
    </alternativeName>
</protein>
<evidence type="ECO:0000259" key="7">
    <source>
        <dbReference type="Pfam" id="PF01850"/>
    </source>
</evidence>
<name>A0ABY4SCA2_AQUTE</name>
<dbReference type="InterPro" id="IPR029060">
    <property type="entry name" value="PIN-like_dom_sf"/>
</dbReference>
<gene>
    <name evidence="6" type="primary">vapC</name>
    <name evidence="8" type="ORF">MW290_30155</name>
</gene>
<feature type="domain" description="PIN" evidence="7">
    <location>
        <begin position="26"/>
        <end position="141"/>
    </location>
</feature>
<dbReference type="Pfam" id="PF01850">
    <property type="entry name" value="PIN"/>
    <property type="match status" value="1"/>
</dbReference>
<keyword evidence="9" id="KW-1185">Reference proteome</keyword>
<evidence type="ECO:0000313" key="9">
    <source>
        <dbReference type="Proteomes" id="UP001056201"/>
    </source>
</evidence>
<keyword evidence="1 6" id="KW-1277">Toxin-antitoxin system</keyword>
<dbReference type="InterPro" id="IPR002716">
    <property type="entry name" value="PIN_dom"/>
</dbReference>
<feature type="binding site" evidence="6">
    <location>
        <position position="28"/>
    </location>
    <ligand>
        <name>Mg(2+)</name>
        <dbReference type="ChEBI" id="CHEBI:18420"/>
    </ligand>
</feature>
<evidence type="ECO:0000313" key="8">
    <source>
        <dbReference type="EMBL" id="URI09810.1"/>
    </source>
</evidence>
<dbReference type="InterPro" id="IPR051619">
    <property type="entry name" value="TypeII_TA_RNase_PINc/VapC"/>
</dbReference>
<sequence length="149" mass="15551">MAAEAAPRPLLVAEPAPVYQARPPAVVDASLVCALLFDEPEAEQARAAASGRALHAPTLIDWEVASVAATKVRRGVPAAAAGEALDDFGRLALQRAEVDLRLVLALAGRYALSAYDAGYLALAAALRCPLLTFDRKLGEAAQRHLATLG</sequence>
<feature type="binding site" evidence="6">
    <location>
        <position position="116"/>
    </location>
    <ligand>
        <name>Mg(2+)</name>
        <dbReference type="ChEBI" id="CHEBI:18420"/>
    </ligand>
</feature>
<dbReference type="CDD" id="cd09873">
    <property type="entry name" value="PIN_Pae0151-like"/>
    <property type="match status" value="1"/>
</dbReference>
<dbReference type="Proteomes" id="UP001056201">
    <property type="component" value="Chromosome 2"/>
</dbReference>
<evidence type="ECO:0000256" key="4">
    <source>
        <dbReference type="ARBA" id="ARBA00022801"/>
    </source>
</evidence>
<evidence type="ECO:0000256" key="2">
    <source>
        <dbReference type="ARBA" id="ARBA00022722"/>
    </source>
</evidence>
<keyword evidence="5 6" id="KW-0460">Magnesium</keyword>
<dbReference type="Gene3D" id="3.40.50.1010">
    <property type="entry name" value="5'-nuclease"/>
    <property type="match status" value="1"/>
</dbReference>
<accession>A0ABY4SCA2</accession>
<dbReference type="PANTHER" id="PTHR35901">
    <property type="entry name" value="RIBONUCLEASE VAPC3"/>
    <property type="match status" value="1"/>
</dbReference>
<proteinExistence type="inferred from homology"/>
<dbReference type="HAMAP" id="MF_00265">
    <property type="entry name" value="VapC_Nob1"/>
    <property type="match status" value="1"/>
</dbReference>
<organism evidence="8 9">
    <name type="scientific">Aquincola tertiaricarbonis</name>
    <dbReference type="NCBI Taxonomy" id="391953"/>
    <lineage>
        <taxon>Bacteria</taxon>
        <taxon>Pseudomonadati</taxon>
        <taxon>Pseudomonadota</taxon>
        <taxon>Betaproteobacteria</taxon>
        <taxon>Burkholderiales</taxon>
        <taxon>Sphaerotilaceae</taxon>
        <taxon>Aquincola</taxon>
    </lineage>
</organism>
<dbReference type="SUPFAM" id="SSF88723">
    <property type="entry name" value="PIN domain-like"/>
    <property type="match status" value="1"/>
</dbReference>
<evidence type="ECO:0000256" key="5">
    <source>
        <dbReference type="ARBA" id="ARBA00022842"/>
    </source>
</evidence>
<dbReference type="EMBL" id="CP097636">
    <property type="protein sequence ID" value="URI09810.1"/>
    <property type="molecule type" value="Genomic_DNA"/>
</dbReference>
<keyword evidence="3 6" id="KW-0479">Metal-binding</keyword>
<evidence type="ECO:0000256" key="1">
    <source>
        <dbReference type="ARBA" id="ARBA00022649"/>
    </source>
</evidence>